<sequence>MLNTKKLLNNDIFIFIFSFVLTFITYICLLRAGFLSLDDTLGVVENYTIRSIKDSIRSLYIIPITSSILYKLFGLSAWVFHLRGIFLHSVNVFLLYLIAKKLIGQKTALLTLFFFIFHPGVSEPISWISGHVYLFASMFNLLTILFYIKFQKDKKNLFFVVSIIFYILYIIFNRGPWVILTPVLVYLIDILFLGKKFILDKKILFLIPLIMYLIIFFPDQVSSRTDAIGSYFSGTTAPNKFITIGQNIGRSYTLLIFPINLNITFSHFEPNFINFASIFINYILLILIFYYSYKKDRIIFGLLCVIYASTLPLFSPFNIAVNQAERYFYLAVAFYCILISYLLVNIVGKKISNKYIFIFYIICTLFFIRTFVRTLDWKNDESLWASAERTVTNNYNVYNEMGNVYFAKNDMTTAFKYYQKALDLRPKYPTSLHNIGLINLKLGKIEDAKKLFESAVEIDPTFYDSYYRLGQVAKFEGDIKLAKEYFDKALIYKKDFEEVKKELQKL</sequence>
<dbReference type="Proteomes" id="UP000178615">
    <property type="component" value="Unassembled WGS sequence"/>
</dbReference>
<keyword evidence="2 3" id="KW-0802">TPR repeat</keyword>
<evidence type="ECO:0000256" key="3">
    <source>
        <dbReference type="PROSITE-ProRule" id="PRU00339"/>
    </source>
</evidence>
<dbReference type="AlphaFoldDB" id="A0A1F4UKU1"/>
<keyword evidence="4" id="KW-0472">Membrane</keyword>
<feature type="transmembrane region" description="Helical" evidence="4">
    <location>
        <begin position="355"/>
        <end position="372"/>
    </location>
</feature>
<dbReference type="SMART" id="SM00028">
    <property type="entry name" value="TPR"/>
    <property type="match status" value="3"/>
</dbReference>
<dbReference type="Pfam" id="PF13424">
    <property type="entry name" value="TPR_12"/>
    <property type="match status" value="1"/>
</dbReference>
<feature type="transmembrane region" description="Helical" evidence="4">
    <location>
        <begin position="203"/>
        <end position="221"/>
    </location>
</feature>
<organism evidence="5 6">
    <name type="scientific">candidate division WWE3 bacterium RBG_19FT_COMBO_34_6</name>
    <dbReference type="NCBI Taxonomy" id="1802612"/>
    <lineage>
        <taxon>Bacteria</taxon>
        <taxon>Katanobacteria</taxon>
    </lineage>
</organism>
<feature type="transmembrane region" description="Helical" evidence="4">
    <location>
        <begin position="298"/>
        <end position="321"/>
    </location>
</feature>
<dbReference type="PROSITE" id="PS50293">
    <property type="entry name" value="TPR_REGION"/>
    <property type="match status" value="2"/>
</dbReference>
<feature type="repeat" description="TPR" evidence="3">
    <location>
        <begin position="395"/>
        <end position="428"/>
    </location>
</feature>
<feature type="transmembrane region" description="Helical" evidence="4">
    <location>
        <begin position="92"/>
        <end position="116"/>
    </location>
</feature>
<feature type="transmembrane region" description="Helical" evidence="4">
    <location>
        <begin position="155"/>
        <end position="171"/>
    </location>
</feature>
<feature type="repeat" description="TPR" evidence="3">
    <location>
        <begin position="429"/>
        <end position="462"/>
    </location>
</feature>
<dbReference type="PANTHER" id="PTHR44227">
    <property type="match status" value="1"/>
</dbReference>
<feature type="transmembrane region" description="Helical" evidence="4">
    <location>
        <begin position="272"/>
        <end position="291"/>
    </location>
</feature>
<evidence type="ECO:0000313" key="5">
    <source>
        <dbReference type="EMBL" id="OGC45598.1"/>
    </source>
</evidence>
<dbReference type="PROSITE" id="PS50005">
    <property type="entry name" value="TPR"/>
    <property type="match status" value="3"/>
</dbReference>
<feature type="transmembrane region" description="Helical" evidence="4">
    <location>
        <begin position="177"/>
        <end position="194"/>
    </location>
</feature>
<feature type="repeat" description="TPR" evidence="3">
    <location>
        <begin position="463"/>
        <end position="496"/>
    </location>
</feature>
<protein>
    <submittedName>
        <fullName evidence="5">Uncharacterized protein</fullName>
    </submittedName>
</protein>
<reference evidence="5 6" key="1">
    <citation type="journal article" date="2016" name="Nat. Commun.">
        <title>Thousands of microbial genomes shed light on interconnected biogeochemical processes in an aquifer system.</title>
        <authorList>
            <person name="Anantharaman K."/>
            <person name="Brown C.T."/>
            <person name="Hug L.A."/>
            <person name="Sharon I."/>
            <person name="Castelle C.J."/>
            <person name="Probst A.J."/>
            <person name="Thomas B.C."/>
            <person name="Singh A."/>
            <person name="Wilkins M.J."/>
            <person name="Karaoz U."/>
            <person name="Brodie E.L."/>
            <person name="Williams K.H."/>
            <person name="Hubbard S.S."/>
            <person name="Banfield J.F."/>
        </authorList>
    </citation>
    <scope>NUCLEOTIDE SEQUENCE [LARGE SCALE GENOMIC DNA]</scope>
</reference>
<dbReference type="PANTHER" id="PTHR44227:SF3">
    <property type="entry name" value="PROTEIN O-MANNOSYL-TRANSFERASE TMTC4"/>
    <property type="match status" value="1"/>
</dbReference>
<dbReference type="Gene3D" id="1.25.40.10">
    <property type="entry name" value="Tetratricopeptide repeat domain"/>
    <property type="match status" value="1"/>
</dbReference>
<feature type="transmembrane region" description="Helical" evidence="4">
    <location>
        <begin position="12"/>
        <end position="34"/>
    </location>
</feature>
<feature type="transmembrane region" description="Helical" evidence="4">
    <location>
        <begin position="60"/>
        <end position="80"/>
    </location>
</feature>
<dbReference type="SUPFAM" id="SSF48452">
    <property type="entry name" value="TPR-like"/>
    <property type="match status" value="1"/>
</dbReference>
<evidence type="ECO:0000256" key="4">
    <source>
        <dbReference type="SAM" id="Phobius"/>
    </source>
</evidence>
<accession>A0A1F4UKU1</accession>
<dbReference type="EMBL" id="MEUV01000026">
    <property type="protein sequence ID" value="OGC45598.1"/>
    <property type="molecule type" value="Genomic_DNA"/>
</dbReference>
<keyword evidence="4" id="KW-1133">Transmembrane helix</keyword>
<feature type="transmembrane region" description="Helical" evidence="4">
    <location>
        <begin position="128"/>
        <end position="148"/>
    </location>
</feature>
<proteinExistence type="predicted"/>
<keyword evidence="4" id="KW-0812">Transmembrane</keyword>
<evidence type="ECO:0000256" key="1">
    <source>
        <dbReference type="ARBA" id="ARBA00022737"/>
    </source>
</evidence>
<dbReference type="InterPro" id="IPR011990">
    <property type="entry name" value="TPR-like_helical_dom_sf"/>
</dbReference>
<dbReference type="Pfam" id="PF13181">
    <property type="entry name" value="TPR_8"/>
    <property type="match status" value="1"/>
</dbReference>
<feature type="transmembrane region" description="Helical" evidence="4">
    <location>
        <begin position="327"/>
        <end position="348"/>
    </location>
</feature>
<gene>
    <name evidence="5" type="ORF">A2V49_03845</name>
</gene>
<keyword evidence="1" id="KW-0677">Repeat</keyword>
<dbReference type="InterPro" id="IPR052346">
    <property type="entry name" value="O-mannosyl-transferase_TMTC"/>
</dbReference>
<evidence type="ECO:0000256" key="2">
    <source>
        <dbReference type="ARBA" id="ARBA00022803"/>
    </source>
</evidence>
<evidence type="ECO:0000313" key="6">
    <source>
        <dbReference type="Proteomes" id="UP000178615"/>
    </source>
</evidence>
<name>A0A1F4UKU1_UNCKA</name>
<dbReference type="InterPro" id="IPR019734">
    <property type="entry name" value="TPR_rpt"/>
</dbReference>
<comment type="caution">
    <text evidence="5">The sequence shown here is derived from an EMBL/GenBank/DDBJ whole genome shotgun (WGS) entry which is preliminary data.</text>
</comment>